<evidence type="ECO:0000313" key="1">
    <source>
        <dbReference type="EMBL" id="CAB9523414.1"/>
    </source>
</evidence>
<dbReference type="AlphaFoldDB" id="A0A9N8EQI6"/>
<reference evidence="1" key="1">
    <citation type="submission" date="2020-06" db="EMBL/GenBank/DDBJ databases">
        <authorList>
            <consortium name="Plant Systems Biology data submission"/>
        </authorList>
    </citation>
    <scope>NUCLEOTIDE SEQUENCE</scope>
    <source>
        <strain evidence="1">D6</strain>
    </source>
</reference>
<proteinExistence type="predicted"/>
<organism evidence="1 2">
    <name type="scientific">Seminavis robusta</name>
    <dbReference type="NCBI Taxonomy" id="568900"/>
    <lineage>
        <taxon>Eukaryota</taxon>
        <taxon>Sar</taxon>
        <taxon>Stramenopiles</taxon>
        <taxon>Ochrophyta</taxon>
        <taxon>Bacillariophyta</taxon>
        <taxon>Bacillariophyceae</taxon>
        <taxon>Bacillariophycidae</taxon>
        <taxon>Naviculales</taxon>
        <taxon>Naviculaceae</taxon>
        <taxon>Seminavis</taxon>
    </lineage>
</organism>
<accession>A0A9N8EQI6</accession>
<comment type="caution">
    <text evidence="1">The sequence shown here is derived from an EMBL/GenBank/DDBJ whole genome shotgun (WGS) entry which is preliminary data.</text>
</comment>
<sequence length="182" mass="20848">MESTRPPVKFYAVIAVSKNRGSDAMHHRMLPELEPWRLPHHVVVLRKRDGKGCALRTVRLTSCEALLRIRTRQASPVRRMWCQMRAYKLGIESVRCNLFRHLSSRRQIVHVRSSRDGYRSKRTHGNTSVKFQRTCHTVIVPLRASESSPPQRGSGVELAVASFAYQTKSKRLTVATTGQREC</sequence>
<protein>
    <submittedName>
        <fullName evidence="1">Uncharacterized protein</fullName>
    </submittedName>
</protein>
<dbReference type="EMBL" id="CAICTM010001411">
    <property type="protein sequence ID" value="CAB9523414.1"/>
    <property type="molecule type" value="Genomic_DNA"/>
</dbReference>
<name>A0A9N8EQI6_9STRA</name>
<gene>
    <name evidence="1" type="ORF">SEMRO_1413_G270601.1</name>
</gene>
<evidence type="ECO:0000313" key="2">
    <source>
        <dbReference type="Proteomes" id="UP001153069"/>
    </source>
</evidence>
<keyword evidence="2" id="KW-1185">Reference proteome</keyword>
<dbReference type="Proteomes" id="UP001153069">
    <property type="component" value="Unassembled WGS sequence"/>
</dbReference>